<feature type="transmembrane region" description="Helical" evidence="7">
    <location>
        <begin position="284"/>
        <end position="303"/>
    </location>
</feature>
<evidence type="ECO:0000256" key="3">
    <source>
        <dbReference type="ARBA" id="ARBA00022692"/>
    </source>
</evidence>
<feature type="domain" description="Ima1 N-terminal" evidence="8">
    <location>
        <begin position="28"/>
        <end position="151"/>
    </location>
</feature>
<evidence type="ECO:0000313" key="10">
    <source>
        <dbReference type="WBParaSite" id="Hba_17142"/>
    </source>
</evidence>
<dbReference type="InterPro" id="IPR018617">
    <property type="entry name" value="Ima1_N"/>
</dbReference>
<feature type="transmembrane region" description="Helical" evidence="7">
    <location>
        <begin position="309"/>
        <end position="329"/>
    </location>
</feature>
<keyword evidence="5 7" id="KW-0472">Membrane</keyword>
<sequence length="543" mass="61249">MEAIGVVATCVAVPFIYNSVRKRLKTSVNCWFCNTDQRVDYKNRNCFVCTHCDQYNGFDESGGYNTRVLGQHDSHQITPVPRYCDNLRKSSRPDVIPGESTNGLCDQCNRLQAVIMKKISDFEPIREDRWQDELEEYKYKLNKVYALCPSCILYTQTKLQSDKKQYGYLLTLQHTVAPSLVSAIKSVTNAANKVVLHHGRQFFAGGRITETMHLITFIMSVLLFLSQLDYLQQDAEVSLIPFPTLILLGLPFILSIAHYLVGILVTAHIIGIWINRCRTTLPDLILPIIATMHLISFTITENVFREDLALFRCAFASFEALLATAVTFVPRKRKHKRKPNRMLSSAFSVASTPMSQCSSRLSSSNVSLLDTTDVVTPKQSTTMRWRERKRGLDIAAAAVENDINQDHEEMDWESSVNDVTSNICRETTPARELAPSLSSLSLLTKEERGIPSSIKRRGPFTSMKYNPNVRTPFAVLGDFKSPIIHSARPLRIDDSPTRSVFTSVSQQEMAASNSRCFMAFVATIAVSSLIGNIAFFYFVFKKQ</sequence>
<proteinExistence type="inferred from homology"/>
<keyword evidence="6" id="KW-0539">Nucleus</keyword>
<dbReference type="WBParaSite" id="Hba_17142">
    <property type="protein sequence ID" value="Hba_17142"/>
    <property type="gene ID" value="Hba_17142"/>
</dbReference>
<organism evidence="9 10">
    <name type="scientific">Heterorhabditis bacteriophora</name>
    <name type="common">Entomopathogenic nematode worm</name>
    <dbReference type="NCBI Taxonomy" id="37862"/>
    <lineage>
        <taxon>Eukaryota</taxon>
        <taxon>Metazoa</taxon>
        <taxon>Ecdysozoa</taxon>
        <taxon>Nematoda</taxon>
        <taxon>Chromadorea</taxon>
        <taxon>Rhabditida</taxon>
        <taxon>Rhabditina</taxon>
        <taxon>Rhabditomorpha</taxon>
        <taxon>Strongyloidea</taxon>
        <taxon>Heterorhabditidae</taxon>
        <taxon>Heterorhabditis</taxon>
    </lineage>
</organism>
<dbReference type="PANTHER" id="PTHR28646">
    <property type="entry name" value="TRANSMEMBRANE PROTEIN 201"/>
    <property type="match status" value="1"/>
</dbReference>
<keyword evidence="4 7" id="KW-1133">Transmembrane helix</keyword>
<dbReference type="GO" id="GO:0005637">
    <property type="term" value="C:nuclear inner membrane"/>
    <property type="evidence" value="ECO:0007669"/>
    <property type="project" value="UniProtKB-SubCell"/>
</dbReference>
<feature type="transmembrane region" description="Helical" evidence="7">
    <location>
        <begin position="245"/>
        <end position="272"/>
    </location>
</feature>
<evidence type="ECO:0000256" key="2">
    <source>
        <dbReference type="ARBA" id="ARBA00007600"/>
    </source>
</evidence>
<dbReference type="Proteomes" id="UP000095283">
    <property type="component" value="Unplaced"/>
</dbReference>
<dbReference type="GO" id="GO:0005521">
    <property type="term" value="F:lamin binding"/>
    <property type="evidence" value="ECO:0007669"/>
    <property type="project" value="TreeGrafter"/>
</dbReference>
<dbReference type="Pfam" id="PF09779">
    <property type="entry name" value="Ima1_N"/>
    <property type="match status" value="1"/>
</dbReference>
<evidence type="ECO:0000256" key="4">
    <source>
        <dbReference type="ARBA" id="ARBA00022989"/>
    </source>
</evidence>
<name>A0A1I7XHH8_HETBA</name>
<dbReference type="InterPro" id="IPR040041">
    <property type="entry name" value="TMEM201"/>
</dbReference>
<evidence type="ECO:0000259" key="8">
    <source>
        <dbReference type="Pfam" id="PF09779"/>
    </source>
</evidence>
<dbReference type="AlphaFoldDB" id="A0A1I7XHH8"/>
<feature type="transmembrane region" description="Helical" evidence="7">
    <location>
        <begin position="208"/>
        <end position="225"/>
    </location>
</feature>
<evidence type="ECO:0000256" key="5">
    <source>
        <dbReference type="ARBA" id="ARBA00023136"/>
    </source>
</evidence>
<evidence type="ECO:0000256" key="1">
    <source>
        <dbReference type="ARBA" id="ARBA00004473"/>
    </source>
</evidence>
<reference evidence="10" key="1">
    <citation type="submission" date="2016-11" db="UniProtKB">
        <authorList>
            <consortium name="WormBaseParasite"/>
        </authorList>
    </citation>
    <scope>IDENTIFICATION</scope>
</reference>
<comment type="subcellular location">
    <subcellularLocation>
        <location evidence="1">Nucleus inner membrane</location>
        <topology evidence="1">Multi-pass membrane protein</topology>
    </subcellularLocation>
</comment>
<dbReference type="PANTHER" id="PTHR28646:SF1">
    <property type="entry name" value="TRANSMEMBRANE PROTEIN 201"/>
    <property type="match status" value="1"/>
</dbReference>
<evidence type="ECO:0000313" key="9">
    <source>
        <dbReference type="Proteomes" id="UP000095283"/>
    </source>
</evidence>
<evidence type="ECO:0000256" key="6">
    <source>
        <dbReference type="ARBA" id="ARBA00023242"/>
    </source>
</evidence>
<dbReference type="GO" id="GO:0030473">
    <property type="term" value="P:nuclear migration along microtubule"/>
    <property type="evidence" value="ECO:0007669"/>
    <property type="project" value="TreeGrafter"/>
</dbReference>
<feature type="transmembrane region" description="Helical" evidence="7">
    <location>
        <begin position="516"/>
        <end position="540"/>
    </location>
</feature>
<dbReference type="GO" id="GO:0051015">
    <property type="term" value="F:actin filament binding"/>
    <property type="evidence" value="ECO:0007669"/>
    <property type="project" value="TreeGrafter"/>
</dbReference>
<protein>
    <submittedName>
        <fullName evidence="10">Ima1_N domain-containing protein</fullName>
    </submittedName>
</protein>
<keyword evidence="9" id="KW-1185">Reference proteome</keyword>
<keyword evidence="3 7" id="KW-0812">Transmembrane</keyword>
<comment type="similarity">
    <text evidence="2">Belongs to the TMEM201 family.</text>
</comment>
<evidence type="ECO:0000256" key="7">
    <source>
        <dbReference type="SAM" id="Phobius"/>
    </source>
</evidence>
<accession>A0A1I7XHH8</accession>